<keyword evidence="3" id="KW-1185">Reference proteome</keyword>
<evidence type="ECO:0000313" key="2">
    <source>
        <dbReference type="EMBL" id="KAK1492699.1"/>
    </source>
</evidence>
<protein>
    <submittedName>
        <fullName evidence="2">Uncharacterized protein</fullName>
    </submittedName>
</protein>
<dbReference type="AlphaFoldDB" id="A0AAI9YAA4"/>
<evidence type="ECO:0000256" key="1">
    <source>
        <dbReference type="SAM" id="MobiDB-lite"/>
    </source>
</evidence>
<proteinExistence type="predicted"/>
<feature type="region of interest" description="Disordered" evidence="1">
    <location>
        <begin position="21"/>
        <end position="121"/>
    </location>
</feature>
<dbReference type="Proteomes" id="UP001239213">
    <property type="component" value="Unassembled WGS sequence"/>
</dbReference>
<gene>
    <name evidence="2" type="ORF">CCUS01_13977</name>
</gene>
<evidence type="ECO:0000313" key="3">
    <source>
        <dbReference type="Proteomes" id="UP001239213"/>
    </source>
</evidence>
<name>A0AAI9YAA4_9PEZI</name>
<comment type="caution">
    <text evidence="2">The sequence shown here is derived from an EMBL/GenBank/DDBJ whole genome shotgun (WGS) entry which is preliminary data.</text>
</comment>
<organism evidence="2 3">
    <name type="scientific">Colletotrichum cuscutae</name>
    <dbReference type="NCBI Taxonomy" id="1209917"/>
    <lineage>
        <taxon>Eukaryota</taxon>
        <taxon>Fungi</taxon>
        <taxon>Dikarya</taxon>
        <taxon>Ascomycota</taxon>
        <taxon>Pezizomycotina</taxon>
        <taxon>Sordariomycetes</taxon>
        <taxon>Hypocreomycetidae</taxon>
        <taxon>Glomerellales</taxon>
        <taxon>Glomerellaceae</taxon>
        <taxon>Colletotrichum</taxon>
        <taxon>Colletotrichum acutatum species complex</taxon>
    </lineage>
</organism>
<dbReference type="EMBL" id="MPDP01000028">
    <property type="protein sequence ID" value="KAK1492699.1"/>
    <property type="molecule type" value="Genomic_DNA"/>
</dbReference>
<feature type="compositionally biased region" description="Polar residues" evidence="1">
    <location>
        <begin position="98"/>
        <end position="110"/>
    </location>
</feature>
<feature type="compositionally biased region" description="Basic and acidic residues" evidence="1">
    <location>
        <begin position="44"/>
        <end position="65"/>
    </location>
</feature>
<accession>A0AAI9YAA4</accession>
<reference evidence="2" key="1">
    <citation type="submission" date="2016-11" db="EMBL/GenBank/DDBJ databases">
        <title>The genome sequence of Colletotrichum cuscutae.</title>
        <authorList>
            <person name="Baroncelli R."/>
        </authorList>
    </citation>
    <scope>NUCLEOTIDE SEQUENCE</scope>
    <source>
        <strain evidence="2">IMI 304802</strain>
    </source>
</reference>
<sequence length="399" mass="44943">MRTEWNENLMGPRPEVLHQALRNNGNSLPKSFVTGTKKRTSGQKKAERAAKKAKLREMAKKRQEADNSSSPDSDEDGAEDNGRLPTDNDDDVVGKQATRATNPESAANSDKPNKPKRGGKIKISTTMFQPADDNADWHYPDDNEQERLGDKLTSALDLAVEIFNNDKEDVVFKNTEKIAILTTLYQTPNATQRKGDLSSYSACRKMRKREVENLTFVEATTALLLYQLKPPTGMGQCDEWIDILRYIQFSDTSEDSDELDNLLEACHRTRGGDAAVPAQLPKSAKAKVVILDDTPQPHTSVNDDQQEFFDFAKKIDITTTMDNRARMNYLLQELNTRKWHDLATYAARVIDQDISEDDRKTIRTKVISDLNAKLRGEPGTLLPKHYTITCTSCGEKRTF</sequence>